<protein>
    <submittedName>
        <fullName evidence="2">Uncharacterized protein</fullName>
    </submittedName>
</protein>
<feature type="region of interest" description="Disordered" evidence="1">
    <location>
        <begin position="247"/>
        <end position="267"/>
    </location>
</feature>
<organism evidence="2 3">
    <name type="scientific">Neotoma lepida</name>
    <name type="common">Desert woodrat</name>
    <dbReference type="NCBI Taxonomy" id="56216"/>
    <lineage>
        <taxon>Eukaryota</taxon>
        <taxon>Metazoa</taxon>
        <taxon>Chordata</taxon>
        <taxon>Craniata</taxon>
        <taxon>Vertebrata</taxon>
        <taxon>Euteleostomi</taxon>
        <taxon>Mammalia</taxon>
        <taxon>Eutheria</taxon>
        <taxon>Euarchontoglires</taxon>
        <taxon>Glires</taxon>
        <taxon>Rodentia</taxon>
        <taxon>Myomorpha</taxon>
        <taxon>Muroidea</taxon>
        <taxon>Cricetidae</taxon>
        <taxon>Neotominae</taxon>
        <taxon>Neotoma</taxon>
    </lineage>
</organism>
<evidence type="ECO:0000313" key="2">
    <source>
        <dbReference type="EMBL" id="OBS72254.1"/>
    </source>
</evidence>
<dbReference type="Proteomes" id="UP000092124">
    <property type="component" value="Unassembled WGS sequence"/>
</dbReference>
<gene>
    <name evidence="2" type="ORF">A6R68_13173</name>
</gene>
<reference evidence="2 3" key="1">
    <citation type="submission" date="2016-06" db="EMBL/GenBank/DDBJ databases">
        <title>The Draft Genome Sequence and Annotation of the Desert Woodrat Neotoma lepida.</title>
        <authorList>
            <person name="Campbell M."/>
            <person name="Oakeson K.F."/>
            <person name="Yandell M."/>
            <person name="Halpert J.R."/>
            <person name="Dearing D."/>
        </authorList>
    </citation>
    <scope>NUCLEOTIDE SEQUENCE [LARGE SCALE GENOMIC DNA]</scope>
    <source>
        <strain evidence="2">417</strain>
        <tissue evidence="2">Liver</tissue>
    </source>
</reference>
<evidence type="ECO:0000313" key="3">
    <source>
        <dbReference type="Proteomes" id="UP000092124"/>
    </source>
</evidence>
<keyword evidence="3" id="KW-1185">Reference proteome</keyword>
<evidence type="ECO:0000256" key="1">
    <source>
        <dbReference type="SAM" id="MobiDB-lite"/>
    </source>
</evidence>
<accession>A0A1A6H1V7</accession>
<sequence>MDKQKDGAEVTTLFKHHFLSIRLPQSLDANHFTEKEEKGFRHLGSKIWLAIAGYGICKKHGRIFGVGALTVTLHHGRPLMAGVFPAITVSSQGAASQSAEMNTRLDIKVSRSMIVNDKESQVKEDDINPPQTYAEKNDEIRLCEDAIKVSRLAKWSRFTGRNVPAKSAVRRVKGLTAHVGIHPSKVTLIRLRLDKAAATGAGHGGGTGADGPVDTAVAAAAGPGPGGGTSADAPVVAAIATGPGCGGGTGADGPVRVADGADSSPESLDSVRLAEHKANTKSCLISLKNAD</sequence>
<comment type="caution">
    <text evidence="2">The sequence shown here is derived from an EMBL/GenBank/DDBJ whole genome shotgun (WGS) entry which is preliminary data.</text>
</comment>
<feature type="non-terminal residue" evidence="2">
    <location>
        <position position="291"/>
    </location>
</feature>
<dbReference type="OrthoDB" id="1688503at2759"/>
<dbReference type="AlphaFoldDB" id="A0A1A6H1V7"/>
<dbReference type="EMBL" id="LZPO01055148">
    <property type="protein sequence ID" value="OBS72254.1"/>
    <property type="molecule type" value="Genomic_DNA"/>
</dbReference>
<proteinExistence type="predicted"/>
<name>A0A1A6H1V7_NEOLE</name>